<dbReference type="InterPro" id="IPR051396">
    <property type="entry name" value="Bact_Antivir_Def_Nuclease"/>
</dbReference>
<dbReference type="AlphaFoldDB" id="A0A1G7UUY2"/>
<accession>A0A1G7UUY2</accession>
<dbReference type="GO" id="GO:0005524">
    <property type="term" value="F:ATP binding"/>
    <property type="evidence" value="ECO:0007669"/>
    <property type="project" value="InterPro"/>
</dbReference>
<evidence type="ECO:0000313" key="2">
    <source>
        <dbReference type="EMBL" id="SDG51296.1"/>
    </source>
</evidence>
<evidence type="ECO:0000313" key="3">
    <source>
        <dbReference type="Proteomes" id="UP000199708"/>
    </source>
</evidence>
<sequence>MEFYVINSLNDIAEKKQKGCYLIKSNWDDWFQYETKFLLYYKRSETDSEKAIGAVKIGSSNMEGKTPKLEPNFKNLSKEYFSLGTDENYYIQFNEDFKNIREAVLFALNDISFDKNIYKIAKDTEVFKKSLSRDIPTNTILGRFRRLALGTVEKSEYLLEFNHNNNSMEFSVQPDTFPPSNIHSIIGRNSVGKSFLLKELFIELLTKNSKNINIKSQSVDTYTNSEGLYTKVDENYISKVIYVNFSGFEGNEIYQSIERLTQSGLKDKVKHEILTIYSKKMDILDTEINRFEEISHEDMFHKSLLYCFESKPILWARTIKLLDSDPLFRMKRVRTLFKEYTDKNEKDFKKIAEEFFNELSSGHKIVLLIITKLVEFAEEKTLLLIDEPELHLHPPLLGSFIRSLSDLLVKVNGFSILVTHSPIILQETPKNCTYILEGNYENQIIKRPNLETFGSNISLLTEEVFNLEIEDSGFYQIIDTVVKKKLSISESLKLFNDHLGDEGKSILYSKIVSRDRNLEDGSDECFD</sequence>
<dbReference type="RefSeq" id="WP_090290406.1">
    <property type="nucleotide sequence ID" value="NZ_FNCK01000012.1"/>
</dbReference>
<dbReference type="Pfam" id="PF13304">
    <property type="entry name" value="AAA_21"/>
    <property type="match status" value="1"/>
</dbReference>
<dbReference type="SUPFAM" id="SSF52540">
    <property type="entry name" value="P-loop containing nucleoside triphosphate hydrolases"/>
    <property type="match status" value="1"/>
</dbReference>
<dbReference type="GO" id="GO:0016887">
    <property type="term" value="F:ATP hydrolysis activity"/>
    <property type="evidence" value="ECO:0007669"/>
    <property type="project" value="InterPro"/>
</dbReference>
<evidence type="ECO:0000259" key="1">
    <source>
        <dbReference type="Pfam" id="PF13304"/>
    </source>
</evidence>
<gene>
    <name evidence="2" type="ORF">SAMN05421791_11217</name>
</gene>
<feature type="domain" description="ATPase AAA-type core" evidence="1">
    <location>
        <begin position="182"/>
        <end position="425"/>
    </location>
</feature>
<proteinExistence type="predicted"/>
<dbReference type="OrthoDB" id="9801813at2"/>
<dbReference type="PANTHER" id="PTHR43581">
    <property type="entry name" value="ATP/GTP PHOSPHATASE"/>
    <property type="match status" value="1"/>
</dbReference>
<dbReference type="InterPro" id="IPR003959">
    <property type="entry name" value="ATPase_AAA_core"/>
</dbReference>
<dbReference type="Gene3D" id="3.40.50.300">
    <property type="entry name" value="P-loop containing nucleotide triphosphate hydrolases"/>
    <property type="match status" value="1"/>
</dbReference>
<protein>
    <submittedName>
        <fullName evidence="2">AAA domain-containing protein, putative AbiEii toxin, Type IV TA system</fullName>
    </submittedName>
</protein>
<dbReference type="EMBL" id="FNCK01000012">
    <property type="protein sequence ID" value="SDG51296.1"/>
    <property type="molecule type" value="Genomic_DNA"/>
</dbReference>
<name>A0A1G7UUY2_9LACT</name>
<keyword evidence="3" id="KW-1185">Reference proteome</keyword>
<dbReference type="Proteomes" id="UP000199708">
    <property type="component" value="Unassembled WGS sequence"/>
</dbReference>
<reference evidence="2 3" key="1">
    <citation type="submission" date="2016-10" db="EMBL/GenBank/DDBJ databases">
        <authorList>
            <person name="de Groot N.N."/>
        </authorList>
    </citation>
    <scope>NUCLEOTIDE SEQUENCE [LARGE SCALE GENOMIC DNA]</scope>
    <source>
        <strain evidence="2 3">ATCC BAA-466</strain>
    </source>
</reference>
<dbReference type="PANTHER" id="PTHR43581:SF2">
    <property type="entry name" value="EXCINUCLEASE ATPASE SUBUNIT"/>
    <property type="match status" value="1"/>
</dbReference>
<dbReference type="InterPro" id="IPR027417">
    <property type="entry name" value="P-loop_NTPase"/>
</dbReference>
<organism evidence="2 3">
    <name type="scientific">Facklamia miroungae</name>
    <dbReference type="NCBI Taxonomy" id="120956"/>
    <lineage>
        <taxon>Bacteria</taxon>
        <taxon>Bacillati</taxon>
        <taxon>Bacillota</taxon>
        <taxon>Bacilli</taxon>
        <taxon>Lactobacillales</taxon>
        <taxon>Aerococcaceae</taxon>
        <taxon>Facklamia</taxon>
    </lineage>
</organism>
<dbReference type="STRING" id="120956.SAMN05421791_11217"/>